<dbReference type="SMART" id="SM00248">
    <property type="entry name" value="ANK"/>
    <property type="match status" value="6"/>
</dbReference>
<evidence type="ECO:0000313" key="5">
    <source>
        <dbReference type="Proteomes" id="UP000016800"/>
    </source>
</evidence>
<dbReference type="AlphaFoldDB" id="S0EGX7"/>
<sequence length="328" mass="36357">MTASREGSIDVVQLLLNHSADINIRNDQNETPLILAARLAHESLVLFLLGHCAHLDVADFRVWLHQMAVIRGSRWSTGVVHTILRHVTNICWAGEDGGRLLNVAAEWDDHEIAQLCLAKGVDINWKHPNGGTALAGAILKDRGRSPAPFLTYLRLPHDDRDIIKMQPGMIANKRAMVAVLLDHGADLNLSSESRDGSLRPPLVVAARQGLDWAVEELIKYGADCNARGMVRRKPEPRRHRLASAFRRTHIQEEPADLIHGGSALIYAFRSGQVSTVRLLLAYGANTSLVDENERTAFEWACAMAGFGRYDEIKQALMEHDEALGRSAR</sequence>
<dbReference type="Pfam" id="PF12796">
    <property type="entry name" value="Ank_2"/>
    <property type="match status" value="1"/>
</dbReference>
<dbReference type="VEuPathDB" id="FungiDB:FFUJ_09255"/>
<proteinExistence type="predicted"/>
<feature type="repeat" description="ANK" evidence="3">
    <location>
        <begin position="259"/>
        <end position="291"/>
    </location>
</feature>
<dbReference type="Pfam" id="PF00023">
    <property type="entry name" value="Ank"/>
    <property type="match status" value="1"/>
</dbReference>
<keyword evidence="1" id="KW-0677">Repeat</keyword>
<dbReference type="InterPro" id="IPR036770">
    <property type="entry name" value="Ankyrin_rpt-contain_sf"/>
</dbReference>
<keyword evidence="2 3" id="KW-0040">ANK repeat</keyword>
<dbReference type="PANTHER" id="PTHR24126:SF14">
    <property type="entry name" value="ANK_REP_REGION DOMAIN-CONTAINING PROTEIN"/>
    <property type="match status" value="1"/>
</dbReference>
<organism evidence="4 5">
    <name type="scientific">Gibberella fujikuroi (strain CBS 195.34 / IMI 58289 / NRRL A-6831)</name>
    <name type="common">Bakanae and foot rot disease fungus</name>
    <name type="synonym">Fusarium fujikuroi</name>
    <dbReference type="NCBI Taxonomy" id="1279085"/>
    <lineage>
        <taxon>Eukaryota</taxon>
        <taxon>Fungi</taxon>
        <taxon>Dikarya</taxon>
        <taxon>Ascomycota</taxon>
        <taxon>Pezizomycotina</taxon>
        <taxon>Sordariomycetes</taxon>
        <taxon>Hypocreomycetidae</taxon>
        <taxon>Hypocreales</taxon>
        <taxon>Nectriaceae</taxon>
        <taxon>Fusarium</taxon>
        <taxon>Fusarium fujikuroi species complex</taxon>
    </lineage>
</organism>
<dbReference type="SUPFAM" id="SSF48403">
    <property type="entry name" value="Ankyrin repeat"/>
    <property type="match status" value="1"/>
</dbReference>
<keyword evidence="5" id="KW-1185">Reference proteome</keyword>
<dbReference type="Proteomes" id="UP000016800">
    <property type="component" value="Chromosome IX"/>
</dbReference>
<dbReference type="STRING" id="1279085.S0EGX7"/>
<dbReference type="InterPro" id="IPR002110">
    <property type="entry name" value="Ankyrin_rpt"/>
</dbReference>
<reference evidence="5" key="1">
    <citation type="journal article" date="2013" name="PLoS Pathog.">
        <title>Deciphering the cryptic genome: genome-wide analyses of the rice pathogen Fusarium fujikuroi reveal complex regulation of secondary metabolism and novel metabolites.</title>
        <authorList>
            <person name="Wiemann P."/>
            <person name="Sieber C.M."/>
            <person name="von Bargen K.W."/>
            <person name="Studt L."/>
            <person name="Niehaus E.M."/>
            <person name="Espino J.J."/>
            <person name="Huss K."/>
            <person name="Michielse C.B."/>
            <person name="Albermann S."/>
            <person name="Wagner D."/>
            <person name="Bergner S.V."/>
            <person name="Connolly L.R."/>
            <person name="Fischer A."/>
            <person name="Reuter G."/>
            <person name="Kleigrewe K."/>
            <person name="Bald T."/>
            <person name="Wingfield B.D."/>
            <person name="Ophir R."/>
            <person name="Freeman S."/>
            <person name="Hippler M."/>
            <person name="Smith K.M."/>
            <person name="Brown D.W."/>
            <person name="Proctor R.H."/>
            <person name="Munsterkotter M."/>
            <person name="Freitag M."/>
            <person name="Humpf H.U."/>
            <person name="Guldener U."/>
            <person name="Tudzynski B."/>
        </authorList>
    </citation>
    <scope>NUCLEOTIDE SEQUENCE [LARGE SCALE GENOMIC DNA]</scope>
    <source>
        <strain evidence="5">CBS 195.34 / IMI 58289 / NRRL A-6831</strain>
    </source>
</reference>
<gene>
    <name evidence="4" type="ORF">FFUJ_09255</name>
</gene>
<feature type="repeat" description="ANK" evidence="3">
    <location>
        <begin position="28"/>
        <end position="60"/>
    </location>
</feature>
<dbReference type="EMBL" id="HF679031">
    <property type="protein sequence ID" value="CCT73915.1"/>
    <property type="molecule type" value="Genomic_DNA"/>
</dbReference>
<evidence type="ECO:0000256" key="3">
    <source>
        <dbReference type="PROSITE-ProRule" id="PRU00023"/>
    </source>
</evidence>
<evidence type="ECO:0000313" key="4">
    <source>
        <dbReference type="EMBL" id="CCT73915.1"/>
    </source>
</evidence>
<dbReference type="Gene3D" id="1.25.40.20">
    <property type="entry name" value="Ankyrin repeat-containing domain"/>
    <property type="match status" value="2"/>
</dbReference>
<evidence type="ECO:0000256" key="2">
    <source>
        <dbReference type="ARBA" id="ARBA00023043"/>
    </source>
</evidence>
<dbReference type="PANTHER" id="PTHR24126">
    <property type="entry name" value="ANKYRIN REPEAT, PH AND SEC7 DOMAIN CONTAINING PROTEIN SECG-RELATED"/>
    <property type="match status" value="1"/>
</dbReference>
<dbReference type="PROSITE" id="PS50297">
    <property type="entry name" value="ANK_REP_REGION"/>
    <property type="match status" value="2"/>
</dbReference>
<evidence type="ECO:0000256" key="1">
    <source>
        <dbReference type="ARBA" id="ARBA00022737"/>
    </source>
</evidence>
<protein>
    <submittedName>
        <fullName evidence="4">Uncharacterized protein</fullName>
    </submittedName>
</protein>
<dbReference type="RefSeq" id="XP_023435993.1">
    <property type="nucleotide sequence ID" value="XM_023568865.1"/>
</dbReference>
<dbReference type="PROSITE" id="PS50088">
    <property type="entry name" value="ANK_REPEAT"/>
    <property type="match status" value="3"/>
</dbReference>
<name>S0EGX7_GIBF5</name>
<feature type="repeat" description="ANK" evidence="3">
    <location>
        <begin position="1"/>
        <end position="27"/>
    </location>
</feature>
<dbReference type="HOGENOM" id="CLU_847434_0_0_1"/>
<accession>S0EGX7</accession>
<dbReference type="GeneID" id="35402724"/>